<proteinExistence type="predicted"/>
<dbReference type="OrthoDB" id="2236865at2"/>
<name>A0A1M7KM66_9FIRM</name>
<reference evidence="1 2" key="1">
    <citation type="submission" date="2016-11" db="EMBL/GenBank/DDBJ databases">
        <authorList>
            <person name="Jaros S."/>
            <person name="Januszkiewicz K."/>
            <person name="Wedrychowicz H."/>
        </authorList>
    </citation>
    <scope>NUCLEOTIDE SEQUENCE [LARGE SCALE GENOMIC DNA]</scope>
    <source>
        <strain evidence="1 2">DSM 15930</strain>
    </source>
</reference>
<dbReference type="AlphaFoldDB" id="A0A1M7KM66"/>
<organism evidence="1 2">
    <name type="scientific">Anaerosporobacter mobilis DSM 15930</name>
    <dbReference type="NCBI Taxonomy" id="1120996"/>
    <lineage>
        <taxon>Bacteria</taxon>
        <taxon>Bacillati</taxon>
        <taxon>Bacillota</taxon>
        <taxon>Clostridia</taxon>
        <taxon>Lachnospirales</taxon>
        <taxon>Lachnospiraceae</taxon>
        <taxon>Anaerosporobacter</taxon>
    </lineage>
</organism>
<dbReference type="STRING" id="1120996.SAMN02746066_02789"/>
<dbReference type="Proteomes" id="UP000184038">
    <property type="component" value="Unassembled WGS sequence"/>
</dbReference>
<evidence type="ECO:0000313" key="2">
    <source>
        <dbReference type="Proteomes" id="UP000184038"/>
    </source>
</evidence>
<sequence length="100" mass="10813">MKCNCGFINQEGSKYCQHCGTKLRKKESMFSRDNISSTGTIAGAGAKGVSVAPLAYKNGKEDRKVAPRITITPLEDGTWFCPLCGEKNTGNGCRGCDFTR</sequence>
<dbReference type="RefSeq" id="WP_073288727.1">
    <property type="nucleotide sequence ID" value="NZ_FRCP01000014.1"/>
</dbReference>
<evidence type="ECO:0000313" key="1">
    <source>
        <dbReference type="EMBL" id="SHM66045.1"/>
    </source>
</evidence>
<gene>
    <name evidence="1" type="ORF">SAMN02746066_02789</name>
</gene>
<accession>A0A1M7KM66</accession>
<dbReference type="EMBL" id="FRCP01000014">
    <property type="protein sequence ID" value="SHM66045.1"/>
    <property type="molecule type" value="Genomic_DNA"/>
</dbReference>
<keyword evidence="2" id="KW-1185">Reference proteome</keyword>
<protein>
    <submittedName>
        <fullName evidence="1">Uncharacterized protein</fullName>
    </submittedName>
</protein>